<reference evidence="1 2" key="1">
    <citation type="submission" date="2013-11" db="EMBL/GenBank/DDBJ databases">
        <title>Draft genome of the bovine lungworm Dictyocaulus viviparus.</title>
        <authorList>
            <person name="Mitreva M."/>
        </authorList>
    </citation>
    <scope>NUCLEOTIDE SEQUENCE [LARGE SCALE GENOMIC DNA]</scope>
    <source>
        <strain evidence="1 2">HannoverDv2000</strain>
    </source>
</reference>
<proteinExistence type="predicted"/>
<evidence type="ECO:0000313" key="1">
    <source>
        <dbReference type="EMBL" id="KJH41434.1"/>
    </source>
</evidence>
<reference evidence="2" key="2">
    <citation type="journal article" date="2016" name="Sci. Rep.">
        <title>Dictyocaulus viviparus genome, variome and transcriptome elucidate lungworm biology and support future intervention.</title>
        <authorList>
            <person name="McNulty S.N."/>
            <person name="Strube C."/>
            <person name="Rosa B.A."/>
            <person name="Martin J.C."/>
            <person name="Tyagi R."/>
            <person name="Choi Y.J."/>
            <person name="Wang Q."/>
            <person name="Hallsworth Pepin K."/>
            <person name="Zhang X."/>
            <person name="Ozersky P."/>
            <person name="Wilson R.K."/>
            <person name="Sternberg P.W."/>
            <person name="Gasser R.B."/>
            <person name="Mitreva M."/>
        </authorList>
    </citation>
    <scope>NUCLEOTIDE SEQUENCE [LARGE SCALE GENOMIC DNA]</scope>
    <source>
        <strain evidence="2">HannoverDv2000</strain>
    </source>
</reference>
<dbReference type="OrthoDB" id="5849183at2759"/>
<protein>
    <submittedName>
        <fullName evidence="1">Uncharacterized protein</fullName>
    </submittedName>
</protein>
<keyword evidence="2" id="KW-1185">Reference proteome</keyword>
<evidence type="ECO:0000313" key="2">
    <source>
        <dbReference type="Proteomes" id="UP000053766"/>
    </source>
</evidence>
<dbReference type="Proteomes" id="UP000053766">
    <property type="component" value="Unassembled WGS sequence"/>
</dbReference>
<dbReference type="AlphaFoldDB" id="A0A0D8XCQ2"/>
<name>A0A0D8XCQ2_DICVI</name>
<organism evidence="1 2">
    <name type="scientific">Dictyocaulus viviparus</name>
    <name type="common">Bovine lungworm</name>
    <dbReference type="NCBI Taxonomy" id="29172"/>
    <lineage>
        <taxon>Eukaryota</taxon>
        <taxon>Metazoa</taxon>
        <taxon>Ecdysozoa</taxon>
        <taxon>Nematoda</taxon>
        <taxon>Chromadorea</taxon>
        <taxon>Rhabditida</taxon>
        <taxon>Rhabditina</taxon>
        <taxon>Rhabditomorpha</taxon>
        <taxon>Strongyloidea</taxon>
        <taxon>Metastrongylidae</taxon>
        <taxon>Dictyocaulus</taxon>
    </lineage>
</organism>
<accession>A0A0D8XCQ2</accession>
<sequence>MYYSLVKHVFRYIFRSDVLFLFCFSTKHNFLLRKLFIIYLIPGYRAGYRRDKSGILKRAHVAEESLPFTIDHNEVAHIHAAKLQKMATVGQAALAARTSTSASTITTPNSMCSTPVSLFPQPKIYHYVPTNSFSNQFCEVRLSFLHANTDISLHLR</sequence>
<dbReference type="EMBL" id="KN716826">
    <property type="protein sequence ID" value="KJH41434.1"/>
    <property type="molecule type" value="Genomic_DNA"/>
</dbReference>
<gene>
    <name evidence="1" type="ORF">DICVIV_12595</name>
</gene>